<sequence>MMGASNLFVIVNLPEMPKAVSNQYTLTLYQSNRYDFLRS</sequence>
<dbReference type="KEGG" id="ppi:YSA_08805"/>
<evidence type="ECO:0000313" key="2">
    <source>
        <dbReference type="Proteomes" id="UP000005268"/>
    </source>
</evidence>
<gene>
    <name evidence="1" type="ORF">YSA_08805</name>
</gene>
<dbReference type="EMBL" id="CP003588">
    <property type="protein sequence ID" value="AFK71534.1"/>
    <property type="molecule type" value="Genomic_DNA"/>
</dbReference>
<dbReference type="AlphaFoldDB" id="I3V1B3"/>
<reference evidence="1 2" key="1">
    <citation type="journal article" date="2012" name="J. Bacteriol.">
        <title>Complete Genome Sequence of the Naphthalene-Degrading Pseudomonas putida Strain ND6.</title>
        <authorList>
            <person name="Li S."/>
            <person name="Zhao H."/>
            <person name="Li Y."/>
            <person name="Niu S."/>
            <person name="Cai B."/>
        </authorList>
    </citation>
    <scope>NUCLEOTIDE SEQUENCE [LARGE SCALE GENOMIC DNA]</scope>
    <source>
        <strain evidence="1 2">ND6</strain>
    </source>
</reference>
<organism evidence="1 2">
    <name type="scientific">Pseudomonas putida ND6</name>
    <dbReference type="NCBI Taxonomy" id="231023"/>
    <lineage>
        <taxon>Bacteria</taxon>
        <taxon>Pseudomonadati</taxon>
        <taxon>Pseudomonadota</taxon>
        <taxon>Gammaproteobacteria</taxon>
        <taxon>Pseudomonadales</taxon>
        <taxon>Pseudomonadaceae</taxon>
        <taxon>Pseudomonas</taxon>
    </lineage>
</organism>
<dbReference type="Proteomes" id="UP000005268">
    <property type="component" value="Chromosome"/>
</dbReference>
<dbReference type="HOGENOM" id="CLU_3315643_0_0_6"/>
<proteinExistence type="predicted"/>
<accession>I3V1B3</accession>
<name>I3V1B3_PSEPU</name>
<evidence type="ECO:0000313" key="1">
    <source>
        <dbReference type="EMBL" id="AFK71534.1"/>
    </source>
</evidence>
<protein>
    <submittedName>
        <fullName evidence="1">Uncharacterized protein</fullName>
    </submittedName>
</protein>